<evidence type="ECO:0000256" key="4">
    <source>
        <dbReference type="ARBA" id="ARBA00004196"/>
    </source>
</evidence>
<dbReference type="PRINTS" id="PR01607">
    <property type="entry name" value="APYRASEFAMLY"/>
</dbReference>
<keyword evidence="7" id="KW-0547">Nucleotide-binding</keyword>
<dbReference type="NCBIfam" id="TIGR01167">
    <property type="entry name" value="LPXTG_anchor"/>
    <property type="match status" value="1"/>
</dbReference>
<dbReference type="Pfam" id="PF00149">
    <property type="entry name" value="Metallophos"/>
    <property type="match status" value="2"/>
</dbReference>
<comment type="catalytic activity">
    <reaction evidence="1">
        <text>a ribonucleoside 3'-phosphate + H2O = a ribonucleoside + phosphate</text>
        <dbReference type="Rhea" id="RHEA:10144"/>
        <dbReference type="ChEBI" id="CHEBI:13197"/>
        <dbReference type="ChEBI" id="CHEBI:15377"/>
        <dbReference type="ChEBI" id="CHEBI:18254"/>
        <dbReference type="ChEBI" id="CHEBI:43474"/>
        <dbReference type="EC" id="3.1.3.6"/>
    </reaction>
</comment>
<evidence type="ECO:0000259" key="14">
    <source>
        <dbReference type="Pfam" id="PF02872"/>
    </source>
</evidence>
<dbReference type="EC" id="3.1.3.5" evidence="15"/>
<dbReference type="Pfam" id="PF02872">
    <property type="entry name" value="5_nucleotid_C"/>
    <property type="match status" value="2"/>
</dbReference>
<evidence type="ECO:0000256" key="3">
    <source>
        <dbReference type="ARBA" id="ARBA00001968"/>
    </source>
</evidence>
<evidence type="ECO:0000256" key="2">
    <source>
        <dbReference type="ARBA" id="ARBA00001730"/>
    </source>
</evidence>
<dbReference type="GO" id="GO:0008663">
    <property type="term" value="F:2',3'-cyclic-nucleotide 2'-phosphodiesterase activity"/>
    <property type="evidence" value="ECO:0007669"/>
    <property type="project" value="UniProtKB-EC"/>
</dbReference>
<dbReference type="InterPro" id="IPR036907">
    <property type="entry name" value="5'-Nucleotdase_C_sf"/>
</dbReference>
<dbReference type="InterPro" id="IPR006179">
    <property type="entry name" value="5_nucleotidase/apyrase"/>
</dbReference>
<gene>
    <name evidence="15" type="ORF">J2S19_000810</name>
</gene>
<comment type="cofactor">
    <cofactor evidence="3">
        <name>a divalent metal cation</name>
        <dbReference type="ChEBI" id="CHEBI:60240"/>
    </cofactor>
</comment>
<keyword evidence="8 15" id="KW-0378">Hydrolase</keyword>
<keyword evidence="11" id="KW-0472">Membrane</keyword>
<feature type="chain" id="PRO_5045762821" evidence="12">
    <location>
        <begin position="34"/>
        <end position="1254"/>
    </location>
</feature>
<evidence type="ECO:0000256" key="6">
    <source>
        <dbReference type="ARBA" id="ARBA00022729"/>
    </source>
</evidence>
<dbReference type="PANTHER" id="PTHR11575:SF24">
    <property type="entry name" value="5'-NUCLEOTIDASE"/>
    <property type="match status" value="1"/>
</dbReference>
<evidence type="ECO:0000256" key="7">
    <source>
        <dbReference type="ARBA" id="ARBA00022741"/>
    </source>
</evidence>
<evidence type="ECO:0000256" key="9">
    <source>
        <dbReference type="ARBA" id="ARBA00023268"/>
    </source>
</evidence>
<keyword evidence="9" id="KW-0511">Multifunctional enzyme</keyword>
<name>A0ABT9ZBC2_9BACI</name>
<feature type="signal peptide" evidence="12">
    <location>
        <begin position="1"/>
        <end position="33"/>
    </location>
</feature>
<dbReference type="NCBIfam" id="NF006938">
    <property type="entry name" value="PRK09420.1"/>
    <property type="match status" value="1"/>
</dbReference>
<feature type="domain" description="5'-Nucleotidase C-terminal" evidence="14">
    <location>
        <begin position="956"/>
        <end position="1117"/>
    </location>
</feature>
<evidence type="ECO:0000256" key="11">
    <source>
        <dbReference type="SAM" id="Phobius"/>
    </source>
</evidence>
<dbReference type="InterPro" id="IPR004843">
    <property type="entry name" value="Calcineurin-like_PHP"/>
</dbReference>
<dbReference type="InterPro" id="IPR006146">
    <property type="entry name" value="5'-Nucleotdase_CS"/>
</dbReference>
<dbReference type="EMBL" id="JAUSUD010000002">
    <property type="protein sequence ID" value="MDQ0229559.1"/>
    <property type="molecule type" value="Genomic_DNA"/>
</dbReference>
<keyword evidence="16" id="KW-1185">Reference proteome</keyword>
<dbReference type="PANTHER" id="PTHR11575">
    <property type="entry name" value="5'-NUCLEOTIDASE-RELATED"/>
    <property type="match status" value="1"/>
</dbReference>
<organism evidence="15 16">
    <name type="scientific">Metabacillus malikii</name>
    <dbReference type="NCBI Taxonomy" id="1504265"/>
    <lineage>
        <taxon>Bacteria</taxon>
        <taxon>Bacillati</taxon>
        <taxon>Bacillota</taxon>
        <taxon>Bacilli</taxon>
        <taxon>Bacillales</taxon>
        <taxon>Bacillaceae</taxon>
        <taxon>Metabacillus</taxon>
    </lineage>
</organism>
<feature type="domain" description="Calcineurin-like phosphoesterase" evidence="13">
    <location>
        <begin position="48"/>
        <end position="285"/>
    </location>
</feature>
<accession>A0ABT9ZBC2</accession>
<feature type="domain" description="Calcineurin-like phosphoesterase" evidence="13">
    <location>
        <begin position="660"/>
        <end position="870"/>
    </location>
</feature>
<evidence type="ECO:0000313" key="15">
    <source>
        <dbReference type="EMBL" id="MDQ0229559.1"/>
    </source>
</evidence>
<evidence type="ECO:0000256" key="5">
    <source>
        <dbReference type="ARBA" id="ARBA00022723"/>
    </source>
</evidence>
<dbReference type="EC" id="3.1.3.6" evidence="15"/>
<keyword evidence="11" id="KW-1133">Transmembrane helix</keyword>
<protein>
    <submittedName>
        <fullName evidence="15">2',3'-cyclic-nucleotide 2'-phosphodiesterase/3'-nucleotidase/5'-nucleotidase</fullName>
        <ecNumber evidence="15">3.1.3.5</ecNumber>
        <ecNumber evidence="15">3.1.3.6</ecNumber>
        <ecNumber evidence="15">3.1.4.16</ecNumber>
    </submittedName>
</protein>
<dbReference type="SUPFAM" id="SSF55816">
    <property type="entry name" value="5'-nucleotidase (syn. UDP-sugar hydrolase), C-terminal domain"/>
    <property type="match status" value="2"/>
</dbReference>
<evidence type="ECO:0000256" key="12">
    <source>
        <dbReference type="SAM" id="SignalP"/>
    </source>
</evidence>
<reference evidence="15 16" key="1">
    <citation type="submission" date="2023-07" db="EMBL/GenBank/DDBJ databases">
        <title>Genomic Encyclopedia of Type Strains, Phase IV (KMG-IV): sequencing the most valuable type-strain genomes for metagenomic binning, comparative biology and taxonomic classification.</title>
        <authorList>
            <person name="Goeker M."/>
        </authorList>
    </citation>
    <scope>NUCLEOTIDE SEQUENCE [LARGE SCALE GENOMIC DNA]</scope>
    <source>
        <strain evidence="15 16">DSM 29005</strain>
    </source>
</reference>
<evidence type="ECO:0000256" key="8">
    <source>
        <dbReference type="ARBA" id="ARBA00022801"/>
    </source>
</evidence>
<feature type="compositionally biased region" description="Basic and acidic residues" evidence="10">
    <location>
        <begin position="1182"/>
        <end position="1191"/>
    </location>
</feature>
<dbReference type="PROSITE" id="PS00786">
    <property type="entry name" value="5_NUCLEOTIDASE_2"/>
    <property type="match status" value="1"/>
</dbReference>
<dbReference type="Proteomes" id="UP001234495">
    <property type="component" value="Unassembled WGS sequence"/>
</dbReference>
<dbReference type="InterPro" id="IPR041827">
    <property type="entry name" value="CpdB_N"/>
</dbReference>
<dbReference type="InterPro" id="IPR029052">
    <property type="entry name" value="Metallo-depent_PP-like"/>
</dbReference>
<comment type="caution">
    <text evidence="15">The sequence shown here is derived from an EMBL/GenBank/DDBJ whole genome shotgun (WGS) entry which is preliminary data.</text>
</comment>
<feature type="compositionally biased region" description="Polar residues" evidence="10">
    <location>
        <begin position="1192"/>
        <end position="1210"/>
    </location>
</feature>
<evidence type="ECO:0000256" key="1">
    <source>
        <dbReference type="ARBA" id="ARBA00000527"/>
    </source>
</evidence>
<keyword evidence="11" id="KW-0812">Transmembrane</keyword>
<dbReference type="CDD" id="cd07410">
    <property type="entry name" value="MPP_CpdB_N"/>
    <property type="match status" value="1"/>
</dbReference>
<dbReference type="GO" id="GO:0008253">
    <property type="term" value="F:5'-nucleotidase activity"/>
    <property type="evidence" value="ECO:0007669"/>
    <property type="project" value="UniProtKB-EC"/>
</dbReference>
<dbReference type="GO" id="GO:0008254">
    <property type="term" value="F:3'-nucleotidase activity"/>
    <property type="evidence" value="ECO:0007669"/>
    <property type="project" value="UniProtKB-EC"/>
</dbReference>
<keyword evidence="6 12" id="KW-0732">Signal</keyword>
<proteinExistence type="predicted"/>
<evidence type="ECO:0000259" key="13">
    <source>
        <dbReference type="Pfam" id="PF00149"/>
    </source>
</evidence>
<sequence length="1254" mass="138098">MRRRIRRNLKRKMLYSTFATALVVSIMPFQSFATTNAKATEPVKMDVRLLETTDIHAHIMDYDYYGDKTNSNFGLVRTATLLKQRQAEKENTLLVDNGDLIQGNPFGEYVFKNGLRDGEVHPIIAALNLLNYDAATLGNHEFNYGLDFLDETMDDANFPVVNANVFHANNETDYYYKPYEIVEKDFVDSNGDIHKVKVGFTGFVTPQINVWDKKHLDGKVVTKDIVESAKRVIPEMKENGADLVVVIAHSGVNTSEGVAGAENAVFDLTKQVADIDVVVSGHQHNTFPGDARFNGVAEIDNVKGTVNGIPVVMPKNWGSHLGIIDLELQLLDEEWEVVDSQATAEPITAVSERDNEMVEVVKKAHNSTLEYVRQSVGSTTAPINSFFSLVQDDPSIQIVTDAQKWYVEEKLKGTEYEGMPLLSVGAPFKAGGRNGADYYTNIPKGNLAIKNVGDLYLYDNTIQVVKITGADVKDWLEMSAGQFNQIDPSQTMEQNLINNEFPTFNFDVIDGITYQIDVTKPAKYDTSGNLVNKDSSRIKNIMYEGNPIDLNKEFLVVTNNYRASGGGNFPGDLPSKIIAQYPDENRQAVMNYIIEKGEVNPSADQNWSIAPIYGDVTVTFESSPSAKAFAEEAEQINFVEDLDTGFSKYSLNLSSNEWDLKIMHTNDTHAHLDNVARRVTAVEEARASVENSILLDAGDVFSGTLYFNQYLGQADLEFMNKMKYDAMVPGNHEFDKGPSVFADFIKNAKFPIVSSNIDYSTEALLSPLFKNEIGSSKNGGAIYPASIIEVNGEDIGVLGLTTEDTTLLSNPGANLVFEDYIEKAKMTVERLESEGINKIIALTHLGFHYDKKLAEQVDGIDVIVGGHSHTLLTEPVVIDEDSEPTIVLSAHEYGNYLGNADVTFDKDGVLTSWKQQLIDINAKDENDKYVISEDADTANRLAELAAPIEELKQQIVGKTEVFLNGERNDVRTKETNLGNLITDGMLWRAQKQNTGATIAIQNGGGIRASIEKGDISLGDVLTVLPFANTLVTLDLTGQEIIDALENGVSQVEDGAGRFPQVSGMKFGFDPEKPAGNRVHSVFVQTESGYEKINVNKMYTVATNAFIADGGDGYESFKAAKDDGRLTELFIPDFDVFQEYLQEIGTVTITEENRITIGVAPAESPEKPGNDAGETPVNDTPNVDDKTNDKPATEQQKNTTPEESNTFGNKNNVKFGQSLPNTATNVFNLIVIGAVVIIGGIALYLINRKRKQAQA</sequence>
<comment type="catalytic activity">
    <reaction evidence="2">
        <text>a nucleoside 2',3'-cyclic phosphate + H2O = a nucleoside 3'-phosphate + H(+)</text>
        <dbReference type="Rhea" id="RHEA:19621"/>
        <dbReference type="ChEBI" id="CHEBI:15377"/>
        <dbReference type="ChEBI" id="CHEBI:15378"/>
        <dbReference type="ChEBI" id="CHEBI:66949"/>
        <dbReference type="ChEBI" id="CHEBI:66954"/>
        <dbReference type="EC" id="3.1.4.16"/>
    </reaction>
</comment>
<dbReference type="PROSITE" id="PS00785">
    <property type="entry name" value="5_NUCLEOTIDASE_1"/>
    <property type="match status" value="2"/>
</dbReference>
<dbReference type="InterPro" id="IPR008334">
    <property type="entry name" value="5'-Nucleotdase_C"/>
</dbReference>
<dbReference type="SUPFAM" id="SSF56300">
    <property type="entry name" value="Metallo-dependent phosphatases"/>
    <property type="match status" value="2"/>
</dbReference>
<keyword evidence="5" id="KW-0479">Metal-binding</keyword>
<evidence type="ECO:0000256" key="10">
    <source>
        <dbReference type="SAM" id="MobiDB-lite"/>
    </source>
</evidence>
<comment type="subcellular location">
    <subcellularLocation>
        <location evidence="4">Cell envelope</location>
    </subcellularLocation>
</comment>
<feature type="region of interest" description="Disordered" evidence="10">
    <location>
        <begin position="1159"/>
        <end position="1210"/>
    </location>
</feature>
<feature type="domain" description="5'-Nucleotidase C-terminal" evidence="14">
    <location>
        <begin position="376"/>
        <end position="570"/>
    </location>
</feature>
<evidence type="ECO:0000313" key="16">
    <source>
        <dbReference type="Proteomes" id="UP001234495"/>
    </source>
</evidence>
<feature type="transmembrane region" description="Helical" evidence="11">
    <location>
        <begin position="1225"/>
        <end position="1245"/>
    </location>
</feature>
<dbReference type="RefSeq" id="WP_307337442.1">
    <property type="nucleotide sequence ID" value="NZ_JAUSUD010000002.1"/>
</dbReference>
<dbReference type="Gene3D" id="3.60.21.10">
    <property type="match status" value="2"/>
</dbReference>
<dbReference type="Gene3D" id="3.90.780.10">
    <property type="entry name" value="5'-Nucleotidase, C-terminal domain"/>
    <property type="match status" value="2"/>
</dbReference>
<dbReference type="EC" id="3.1.4.16" evidence="15"/>